<evidence type="ECO:0000256" key="2">
    <source>
        <dbReference type="ARBA" id="ARBA00022741"/>
    </source>
</evidence>
<protein>
    <submittedName>
        <fullName evidence="6">ABC transporter ATP-binding protein</fullName>
    </submittedName>
</protein>
<dbReference type="InterPro" id="IPR017871">
    <property type="entry name" value="ABC_transporter-like_CS"/>
</dbReference>
<dbReference type="GO" id="GO:0005524">
    <property type="term" value="F:ATP binding"/>
    <property type="evidence" value="ECO:0007669"/>
    <property type="project" value="UniProtKB-KW"/>
</dbReference>
<dbReference type="InterPro" id="IPR027417">
    <property type="entry name" value="P-loop_NTPase"/>
</dbReference>
<reference evidence="6 7" key="1">
    <citation type="submission" date="2017-08" db="EMBL/GenBank/DDBJ databases">
        <authorList>
            <person name="Chaillou S."/>
        </authorList>
    </citation>
    <scope>NUCLEOTIDE SEQUENCE [LARGE SCALE GENOMIC DNA]</scope>
    <source>
        <strain evidence="6 7">MFPA15A1205</strain>
    </source>
</reference>
<comment type="caution">
    <text evidence="6">The sequence shown here is derived from an EMBL/GenBank/DDBJ whole genome shotgun (WGS) entry which is preliminary data.</text>
</comment>
<dbReference type="SMART" id="SM00382">
    <property type="entry name" value="AAA"/>
    <property type="match status" value="2"/>
</dbReference>
<dbReference type="SUPFAM" id="SSF52540">
    <property type="entry name" value="P-loop containing nucleoside triphosphate hydrolases"/>
    <property type="match status" value="2"/>
</dbReference>
<evidence type="ECO:0000256" key="3">
    <source>
        <dbReference type="ARBA" id="ARBA00022840"/>
    </source>
</evidence>
<dbReference type="CDD" id="cd03221">
    <property type="entry name" value="ABCF_EF-3"/>
    <property type="match status" value="2"/>
</dbReference>
<dbReference type="FunFam" id="3.40.50.300:FF:001320">
    <property type="entry name" value="Heme ABC transporter ATP-binding protein"/>
    <property type="match status" value="1"/>
</dbReference>
<gene>
    <name evidence="6" type="ORF">PLUA15_560084</name>
</gene>
<evidence type="ECO:0000256" key="1">
    <source>
        <dbReference type="ARBA" id="ARBA00022737"/>
    </source>
</evidence>
<accession>A0AAX2HE01</accession>
<dbReference type="PROSITE" id="PS00211">
    <property type="entry name" value="ABC_TRANSPORTER_1"/>
    <property type="match status" value="1"/>
</dbReference>
<dbReference type="PANTHER" id="PTHR19211:SF6">
    <property type="entry name" value="BLL7188 PROTEIN"/>
    <property type="match status" value="1"/>
</dbReference>
<keyword evidence="4" id="KW-0175">Coiled coil</keyword>
<dbReference type="PANTHER" id="PTHR19211">
    <property type="entry name" value="ATP-BINDING TRANSPORT PROTEIN-RELATED"/>
    <property type="match status" value="1"/>
</dbReference>
<evidence type="ECO:0000259" key="5">
    <source>
        <dbReference type="PROSITE" id="PS50893"/>
    </source>
</evidence>
<keyword evidence="1" id="KW-0677">Repeat</keyword>
<evidence type="ECO:0000313" key="6">
    <source>
        <dbReference type="EMBL" id="SOB54953.1"/>
    </source>
</evidence>
<keyword evidence="3 6" id="KW-0067">ATP-binding</keyword>
<dbReference type="RefSeq" id="WP_097192835.1">
    <property type="nucleotide sequence ID" value="NZ_OBKZ01000052.1"/>
</dbReference>
<dbReference type="Gene3D" id="3.40.50.300">
    <property type="entry name" value="P-loop containing nucleotide triphosphate hydrolases"/>
    <property type="match status" value="2"/>
</dbReference>
<proteinExistence type="predicted"/>
<dbReference type="PROSITE" id="PS50893">
    <property type="entry name" value="ABC_TRANSPORTER_2"/>
    <property type="match status" value="1"/>
</dbReference>
<name>A0AAX2HE01_9PSED</name>
<feature type="coiled-coil region" evidence="4">
    <location>
        <begin position="228"/>
        <end position="273"/>
    </location>
</feature>
<evidence type="ECO:0000313" key="7">
    <source>
        <dbReference type="Proteomes" id="UP000219564"/>
    </source>
</evidence>
<keyword evidence="2" id="KW-0547">Nucleotide-binding</keyword>
<organism evidence="6 7">
    <name type="scientific">Pseudomonas lundensis</name>
    <dbReference type="NCBI Taxonomy" id="86185"/>
    <lineage>
        <taxon>Bacteria</taxon>
        <taxon>Pseudomonadati</taxon>
        <taxon>Pseudomonadota</taxon>
        <taxon>Gammaproteobacteria</taxon>
        <taxon>Pseudomonadales</taxon>
        <taxon>Pseudomonadaceae</taxon>
        <taxon>Pseudomonas</taxon>
    </lineage>
</organism>
<dbReference type="GO" id="GO:0016887">
    <property type="term" value="F:ATP hydrolysis activity"/>
    <property type="evidence" value="ECO:0007669"/>
    <property type="project" value="InterPro"/>
</dbReference>
<sequence length="538" mass="59177">MTHATYVTLEGVSLHLPDGRPLFSQLDLQLDQPRMALVGRNGVGKSLLARLIAGAILPTTGRCLRAGSVYYLSQYMTEEPGCTVADLLRVKPVVQALERMEQGHYSPLDLDLIGDQWMLREHLLNALANARLSHLTLNTPVASLSGGEAMRVALLGAFASKADLLILDEPTNHLDACHRQLLSEQLDKWPTAVLVISHDRVLLESMQCIIELSSQGLIRYSGGYSSYAQAKDLQQKRAQQRLERAKVEQKREAQALRAQRENLERKQARGQKQASDSNQANILLGRQKQRSQLAHGKVLKQQDATHQTLATEVKAAALGVEEPHSIFIQPAKTRSNAPVRSAELIEARLPFAAADEDPLNLMLTRGQRIAVSGPNGCGKSTLLKVLAGHLPLISGVCTRFVHTAYLDQTLSCLSPRRSSLEQLQSLNPAIHQGELRTWLAQLGLGAHQIHLPCAQLSGGERLKAAMACVFYRAQPVSLLLLDEPTNHLDLASIQALEVMLKHYTGTLVIASHDHHFIRASEVTHTLKRIANGWQIAQS</sequence>
<dbReference type="InterPro" id="IPR003593">
    <property type="entry name" value="AAA+_ATPase"/>
</dbReference>
<dbReference type="Pfam" id="PF00005">
    <property type="entry name" value="ABC_tran"/>
    <property type="match status" value="2"/>
</dbReference>
<dbReference type="Proteomes" id="UP000219564">
    <property type="component" value="Unassembled WGS sequence"/>
</dbReference>
<dbReference type="InterPro" id="IPR050611">
    <property type="entry name" value="ABCF"/>
</dbReference>
<evidence type="ECO:0000256" key="4">
    <source>
        <dbReference type="SAM" id="Coils"/>
    </source>
</evidence>
<dbReference type="InterPro" id="IPR003439">
    <property type="entry name" value="ABC_transporter-like_ATP-bd"/>
</dbReference>
<dbReference type="AlphaFoldDB" id="A0AAX2HE01"/>
<dbReference type="EMBL" id="OBKZ01000052">
    <property type="protein sequence ID" value="SOB54953.1"/>
    <property type="molecule type" value="Genomic_DNA"/>
</dbReference>
<feature type="domain" description="ABC transporter" evidence="5">
    <location>
        <begin position="7"/>
        <end position="240"/>
    </location>
</feature>